<evidence type="ECO:0000256" key="1">
    <source>
        <dbReference type="HAMAP-Rule" id="MF_00386"/>
    </source>
</evidence>
<comment type="function">
    <text evidence="1">Could be involved in insertion of integral membrane proteins into the membrane.</text>
</comment>
<dbReference type="Pfam" id="PF01809">
    <property type="entry name" value="YidD"/>
    <property type="match status" value="1"/>
</dbReference>
<evidence type="ECO:0000313" key="3">
    <source>
        <dbReference type="Proteomes" id="UP000462362"/>
    </source>
</evidence>
<reference evidence="2 3" key="1">
    <citation type="journal article" date="2019" name="Nat. Med.">
        <title>A library of human gut bacterial isolates paired with longitudinal multiomics data enables mechanistic microbiome research.</title>
        <authorList>
            <person name="Poyet M."/>
            <person name="Groussin M."/>
            <person name="Gibbons S.M."/>
            <person name="Avila-Pacheco J."/>
            <person name="Jiang X."/>
            <person name="Kearney S.M."/>
            <person name="Perrotta A.R."/>
            <person name="Berdy B."/>
            <person name="Zhao S."/>
            <person name="Lieberman T.D."/>
            <person name="Swanson P.K."/>
            <person name="Smith M."/>
            <person name="Roesemann S."/>
            <person name="Alexander J.E."/>
            <person name="Rich S.A."/>
            <person name="Livny J."/>
            <person name="Vlamakis H."/>
            <person name="Clish C."/>
            <person name="Bullock K."/>
            <person name="Deik A."/>
            <person name="Scott J."/>
            <person name="Pierce K.A."/>
            <person name="Xavier R.J."/>
            <person name="Alm E.J."/>
        </authorList>
    </citation>
    <scope>NUCLEOTIDE SEQUENCE [LARGE SCALE GENOMIC DNA]</scope>
    <source>
        <strain evidence="2 3">BIOML-A2</strain>
    </source>
</reference>
<dbReference type="SMART" id="SM01234">
    <property type="entry name" value="Haemolytic"/>
    <property type="match status" value="1"/>
</dbReference>
<dbReference type="GeneID" id="43350032"/>
<proteinExistence type="inferred from homology"/>
<dbReference type="AlphaFoldDB" id="A0A6I3S1W2"/>
<protein>
    <recommendedName>
        <fullName evidence="1">Putative membrane protein insertion efficiency factor</fullName>
    </recommendedName>
</protein>
<organism evidence="2 3">
    <name type="scientific">Parasutterella excrementihominis</name>
    <dbReference type="NCBI Taxonomy" id="487175"/>
    <lineage>
        <taxon>Bacteria</taxon>
        <taxon>Pseudomonadati</taxon>
        <taxon>Pseudomonadota</taxon>
        <taxon>Betaproteobacteria</taxon>
        <taxon>Burkholderiales</taxon>
        <taxon>Sutterellaceae</taxon>
        <taxon>Parasutterella</taxon>
    </lineage>
</organism>
<gene>
    <name evidence="2" type="primary">yidD</name>
    <name evidence="2" type="ORF">GMD42_07450</name>
</gene>
<comment type="similarity">
    <text evidence="1">Belongs to the UPF0161 family.</text>
</comment>
<keyword evidence="1" id="KW-1003">Cell membrane</keyword>
<evidence type="ECO:0000313" key="2">
    <source>
        <dbReference type="EMBL" id="MTU43459.1"/>
    </source>
</evidence>
<dbReference type="GO" id="GO:0005886">
    <property type="term" value="C:plasma membrane"/>
    <property type="evidence" value="ECO:0007669"/>
    <property type="project" value="UniProtKB-SubCell"/>
</dbReference>
<dbReference type="PANTHER" id="PTHR33383:SF1">
    <property type="entry name" value="MEMBRANE PROTEIN INSERTION EFFICIENCY FACTOR-RELATED"/>
    <property type="match status" value="1"/>
</dbReference>
<comment type="caution">
    <text evidence="2">The sequence shown here is derived from an EMBL/GenBank/DDBJ whole genome shotgun (WGS) entry which is preliminary data.</text>
</comment>
<dbReference type="EMBL" id="WNCL01000019">
    <property type="protein sequence ID" value="MTU43459.1"/>
    <property type="molecule type" value="Genomic_DNA"/>
</dbReference>
<dbReference type="PANTHER" id="PTHR33383">
    <property type="entry name" value="MEMBRANE PROTEIN INSERTION EFFICIENCY FACTOR-RELATED"/>
    <property type="match status" value="1"/>
</dbReference>
<name>A0A6I3S1W2_9BURK</name>
<dbReference type="NCBIfam" id="TIGR00278">
    <property type="entry name" value="membrane protein insertion efficiency factor YidD"/>
    <property type="match status" value="1"/>
</dbReference>
<keyword evidence="1" id="KW-0472">Membrane</keyword>
<dbReference type="InterPro" id="IPR002696">
    <property type="entry name" value="Membr_insert_effic_factor_YidD"/>
</dbReference>
<sequence>MIKNLCLFMIRGYQFLFSPWVGHNCRFLPTCSQYSYTSIQRFGALRGVWLTFFRILRCNPFGGSGIDEVPDKFKWNCWCRDCSDQESQAYFFQSKLEKSNHGK</sequence>
<dbReference type="RefSeq" id="WP_008810343.1">
    <property type="nucleotide sequence ID" value="NZ_CAJUON010000005.1"/>
</dbReference>
<accession>A0A6I3S1W2</accession>
<dbReference type="Proteomes" id="UP000462362">
    <property type="component" value="Unassembled WGS sequence"/>
</dbReference>
<dbReference type="HAMAP" id="MF_00386">
    <property type="entry name" value="UPF0161_YidD"/>
    <property type="match status" value="1"/>
</dbReference>
<comment type="subcellular location">
    <subcellularLocation>
        <location evidence="1">Cell membrane</location>
        <topology evidence="1">Peripheral membrane protein</topology>
        <orientation evidence="1">Cytoplasmic side</orientation>
    </subcellularLocation>
</comment>